<feature type="compositionally biased region" description="Low complexity" evidence="1">
    <location>
        <begin position="1335"/>
        <end position="1344"/>
    </location>
</feature>
<feature type="compositionally biased region" description="Polar residues" evidence="1">
    <location>
        <begin position="1075"/>
        <end position="1090"/>
    </location>
</feature>
<keyword evidence="3" id="KW-1185">Reference proteome</keyword>
<gene>
    <name evidence="2" type="ORF">RRG08_066347</name>
</gene>
<feature type="compositionally biased region" description="Polar residues" evidence="1">
    <location>
        <begin position="241"/>
        <end position="276"/>
    </location>
</feature>
<proteinExistence type="predicted"/>
<feature type="compositionally biased region" description="Basic and acidic residues" evidence="1">
    <location>
        <begin position="1140"/>
        <end position="1158"/>
    </location>
</feature>
<dbReference type="Proteomes" id="UP001283361">
    <property type="component" value="Unassembled WGS sequence"/>
</dbReference>
<feature type="compositionally biased region" description="Low complexity" evidence="1">
    <location>
        <begin position="1035"/>
        <end position="1074"/>
    </location>
</feature>
<feature type="compositionally biased region" description="Low complexity" evidence="1">
    <location>
        <begin position="533"/>
        <end position="559"/>
    </location>
</feature>
<feature type="compositionally biased region" description="Basic and acidic residues" evidence="1">
    <location>
        <begin position="1319"/>
        <end position="1334"/>
    </location>
</feature>
<feature type="compositionally biased region" description="Acidic residues" evidence="1">
    <location>
        <begin position="456"/>
        <end position="474"/>
    </location>
</feature>
<feature type="compositionally biased region" description="Polar residues" evidence="1">
    <location>
        <begin position="510"/>
        <end position="531"/>
    </location>
</feature>
<feature type="compositionally biased region" description="Polar residues" evidence="1">
    <location>
        <begin position="1288"/>
        <end position="1298"/>
    </location>
</feature>
<feature type="compositionally biased region" description="Polar residues" evidence="1">
    <location>
        <begin position="1196"/>
        <end position="1229"/>
    </location>
</feature>
<feature type="compositionally biased region" description="Low complexity" evidence="1">
    <location>
        <begin position="617"/>
        <end position="634"/>
    </location>
</feature>
<feature type="compositionally biased region" description="Polar residues" evidence="1">
    <location>
        <begin position="314"/>
        <end position="327"/>
    </location>
</feature>
<feature type="compositionally biased region" description="Low complexity" evidence="1">
    <location>
        <begin position="436"/>
        <end position="450"/>
    </location>
</feature>
<feature type="region of interest" description="Disordered" evidence="1">
    <location>
        <begin position="26"/>
        <end position="45"/>
    </location>
</feature>
<feature type="compositionally biased region" description="Basic residues" evidence="1">
    <location>
        <begin position="933"/>
        <end position="942"/>
    </location>
</feature>
<sequence length="1359" mass="147201">MYSVIEPLLRTASRFDANLSEISVNGDNSDSPFRAKDHHEEKESSLDRLFSNVGSHLYTSGIKTTVDGGRATTAAVTLTSPTAAGSMLSSLPKRTMVHPARRVLEERELGGGVYSLQRSRVVTSLPLTDCTPQWFNVSVKFTCWLSHRRNIVDITYIDAKRKTQPWSVSFDERAEWNCDQRSSSSSLDRCYDHEVTDNSRETRAGGGGEDKEEKDGGDKASVSMDKISTMTLTEFKSLLNSNLSVPDSQPTDSQNGRVNGSNVRSPASTSDSGQHQDNWDSLREKARSVRDSISNSVNHRRAGTATTAVGRRSLPQSPDGSVASSSFERPKTPQALRRNRNPPSGRTSPVSRPKTPTSVPRPKTPTSSFTRPKTPTSGIAGPKTPTTASREEYRMSRPKTPSQVKRDAVAKVAGAISNWVDSRPDVGSCDRPRPKTPSSRPKTPTRQQTTRRWDGETDGDADIDDDFDDDEDNTEISNLHSTRAVPTAARDRPSTPSRIPKPSFLPRPTTPKNSSITLPMDSTASFSQERPYTSLGTSSSLSLTSQEQDIIQKQQQLHKLQQELEEAQMRADEDRRKQLQQQQQQQQQQTQIHEHHQNQQQRQLSHAARPNFLPTNSVSRSNSSASSDVVQSPSANTNGSCPKTKITMSRRLPLPRGSSEDSGNTARSYREIHTARRCVTPGPGNSEVRAQPSRAVTPGPREKWAIGGAAGLNRASQQRRSSLNTVAAAQRDSSNTNMVSHQQANGEMTFTNEITFSDDEEINELVRNAALAHGAQSESANKQASDNTRTRSASVDAYRLERQTVRRSSKGGEEVLMIRRDSSGGHAVEMSGGSSRERPPPKGIVRRPNKTQGNGIVKTSTPSAVSTATGNSARFRSQTPDPSMFRQRLIGSGMKQSVVRPTTPSVDSGSRGGKPLNRTEAWVDSTLSDPKRKLPSKPRRARGGVVGEISASELAPRPLEEIQAMLSTPRDGTGATAVVDPAGLDAPPEDPEMFRKMEKLFEKYREMELRASVNETPGGPPVQAPTPGKCSSEAQSSGKPGSLKSSGGAASSGKQSLSLKTSSSGSGGAITSTSPKITTMRQSSSNSTCEESVRYQRASSVPKQQKISVSAINSPSKDLQEFSGEADSGISDNKRHRAVSHGEADQKSLEKSLRDIDPETAKNPAALITKIKEILKVRPRRDENAQVAKTRIPAPSSLTRASRSKSVSNLFSGASSHNESASLSISTSGRGVLNHTGSSNGGGGPHNGKLNRSNSGSSGNISYSEFVFNDEEESVDNVPELSKAWSVKSDSSDSQTRCETPVPKLATPLTTGRSTLIGRKVERMGRSLSHDKENNLSNSQSSLSGRSAFSATEEDADYV</sequence>
<feature type="region of interest" description="Disordered" evidence="1">
    <location>
        <begin position="241"/>
        <end position="738"/>
    </location>
</feature>
<feature type="compositionally biased region" description="Polar residues" evidence="1">
    <location>
        <begin position="341"/>
        <end position="377"/>
    </location>
</feature>
<feature type="compositionally biased region" description="Basic and acidic residues" evidence="1">
    <location>
        <begin position="33"/>
        <end position="45"/>
    </location>
</feature>
<feature type="compositionally biased region" description="Low complexity" evidence="1">
    <location>
        <begin position="579"/>
        <end position="591"/>
    </location>
</feature>
<feature type="region of interest" description="Disordered" evidence="1">
    <location>
        <begin position="1181"/>
        <end position="1262"/>
    </location>
</feature>
<feature type="compositionally biased region" description="Basic and acidic residues" evidence="1">
    <location>
        <begin position="422"/>
        <end position="433"/>
    </location>
</feature>
<feature type="region of interest" description="Disordered" evidence="1">
    <location>
        <begin position="1284"/>
        <end position="1359"/>
    </location>
</feature>
<feature type="compositionally biased region" description="Basic and acidic residues" evidence="1">
    <location>
        <begin position="798"/>
        <end position="823"/>
    </location>
</feature>
<feature type="compositionally biased region" description="Polar residues" evidence="1">
    <location>
        <begin position="850"/>
        <end position="881"/>
    </location>
</feature>
<accession>A0AAE0Y9J8</accession>
<organism evidence="2 3">
    <name type="scientific">Elysia crispata</name>
    <name type="common">lettuce slug</name>
    <dbReference type="NCBI Taxonomy" id="231223"/>
    <lineage>
        <taxon>Eukaryota</taxon>
        <taxon>Metazoa</taxon>
        <taxon>Spiralia</taxon>
        <taxon>Lophotrochozoa</taxon>
        <taxon>Mollusca</taxon>
        <taxon>Gastropoda</taxon>
        <taxon>Heterobranchia</taxon>
        <taxon>Euthyneura</taxon>
        <taxon>Panpulmonata</taxon>
        <taxon>Sacoglossa</taxon>
        <taxon>Placobranchoidea</taxon>
        <taxon>Plakobranchidae</taxon>
        <taxon>Elysia</taxon>
    </lineage>
</organism>
<comment type="caution">
    <text evidence="2">The sequence shown here is derived from an EMBL/GenBank/DDBJ whole genome shotgun (WGS) entry which is preliminary data.</text>
</comment>
<evidence type="ECO:0000313" key="3">
    <source>
        <dbReference type="Proteomes" id="UP001283361"/>
    </source>
</evidence>
<feature type="compositionally biased region" description="Basic and acidic residues" evidence="1">
    <location>
        <begin position="567"/>
        <end position="577"/>
    </location>
</feature>
<dbReference type="EMBL" id="JAWDGP010006631">
    <property type="protein sequence ID" value="KAK3737659.1"/>
    <property type="molecule type" value="Genomic_DNA"/>
</dbReference>
<feature type="compositionally biased region" description="Polar residues" evidence="1">
    <location>
        <begin position="714"/>
        <end position="738"/>
    </location>
</feature>
<evidence type="ECO:0000256" key="1">
    <source>
        <dbReference type="SAM" id="MobiDB-lite"/>
    </source>
</evidence>
<name>A0AAE0Y9J8_9GAST</name>
<feature type="compositionally biased region" description="Polar residues" evidence="1">
    <location>
        <begin position="776"/>
        <end position="793"/>
    </location>
</feature>
<feature type="compositionally biased region" description="Basic and acidic residues" evidence="1">
    <location>
        <begin position="189"/>
        <end position="218"/>
    </location>
</feature>
<feature type="compositionally biased region" description="Polar residues" evidence="1">
    <location>
        <begin position="1097"/>
        <end position="1117"/>
    </location>
</feature>
<feature type="compositionally biased region" description="Basic and acidic residues" evidence="1">
    <location>
        <begin position="277"/>
        <end position="290"/>
    </location>
</feature>
<feature type="compositionally biased region" description="Basic and acidic residues" evidence="1">
    <location>
        <begin position="992"/>
        <end position="1009"/>
    </location>
</feature>
<feature type="region of interest" description="Disordered" evidence="1">
    <location>
        <begin position="182"/>
        <end position="223"/>
    </location>
</feature>
<evidence type="ECO:0000313" key="2">
    <source>
        <dbReference type="EMBL" id="KAK3737659.1"/>
    </source>
</evidence>
<feature type="compositionally biased region" description="Polar residues" evidence="1">
    <location>
        <begin position="899"/>
        <end position="908"/>
    </location>
</feature>
<protein>
    <submittedName>
        <fullName evidence="2">Uncharacterized protein</fullName>
    </submittedName>
</protein>
<reference evidence="2" key="1">
    <citation type="journal article" date="2023" name="G3 (Bethesda)">
        <title>A reference genome for the long-term kleptoplast-retaining sea slug Elysia crispata morphotype clarki.</title>
        <authorList>
            <person name="Eastman K.E."/>
            <person name="Pendleton A.L."/>
            <person name="Shaikh M.A."/>
            <person name="Suttiyut T."/>
            <person name="Ogas R."/>
            <person name="Tomko P."/>
            <person name="Gavelis G."/>
            <person name="Widhalm J.R."/>
            <person name="Wisecaver J.H."/>
        </authorList>
    </citation>
    <scope>NUCLEOTIDE SEQUENCE</scope>
    <source>
        <strain evidence="2">ECLA1</strain>
    </source>
</reference>
<feature type="region of interest" description="Disordered" evidence="1">
    <location>
        <begin position="773"/>
        <end position="952"/>
    </location>
</feature>
<feature type="region of interest" description="Disordered" evidence="1">
    <location>
        <begin position="967"/>
        <end position="1158"/>
    </location>
</feature>
<feature type="compositionally biased region" description="Low complexity" evidence="1">
    <location>
        <begin position="1247"/>
        <end position="1262"/>
    </location>
</feature>